<keyword evidence="2" id="KW-0489">Methyltransferase</keyword>
<evidence type="ECO:0000256" key="1">
    <source>
        <dbReference type="ARBA" id="ARBA00011900"/>
    </source>
</evidence>
<feature type="region of interest" description="Disordered" evidence="5">
    <location>
        <begin position="821"/>
        <end position="846"/>
    </location>
</feature>
<dbReference type="InterPro" id="IPR050953">
    <property type="entry name" value="N4_N6_ade-DNA_methylase"/>
</dbReference>
<keyword evidence="3" id="KW-0808">Transferase</keyword>
<sequence>MSTDFDSFANRGEYLSAHYFAEQLGTDLKKGLFTTWALREGDENDPRRTPREMLRTLRTPYLAEEMRGYFARTTQADVDDEARLNTHNDPEWAKRLAEWHQSVLRALGYGTSTAELTVHRAGRDHVVPVAFHGHGIVALDCGWAADNDAALNANGAGRLLTPFHAGASESYETGAALASWLFQSELGEAGGPHPRFVLLLCGGVLVLADRHAWSEGRYLAVTLDAALERNDRSQLGELATIAALFSLDMLRPGENDTSRAVDALLKSSGDNAAGVSTELRQGLQRSVEIIANEVLYRMADPKNDVTPAEIEDPRIPFPRELTREALRYLYRILFLLYAEARPELGILPADDGSYEAGYSMARLRELVERDEELVEEEARNGFHLYESLSVLFNKVNYGHRPYGTEPDDEQPGDDEETRKAKKARRSEGRGLRFEPLRSELFEPGAIRLIGRGVLDPRCDEDDDPSWLDLRLRNEALHEVLRLLTMKKGRRGERGGFISYRNLGINQLGAVYEGLMSYTGRIADVELCEVARGGDPEQGSWLIPSRKQDQYPDKTLVQYGEDDARKGLRGVKRYEKGSFVYRLAGRDRETTASYYTPQSLTEVTVELTLKNRLDQEQDADGNVIRTRAADLLKYRICEPALGSGAFLNEAINQVADEYLRRRQEELGITIPADAALTEKQKVKAYVALHNAYGVDLNATGVELAEVSLWLNTMHPGMRAPWFGLHLRRGNSLIGARRAVFVGDDVSSADKAWLKAKGALAPTPLPFLKDGEPQPLPDGAVHQFLLPCPGWAAVAGSKEAKDLAKADVERLGAWKKGILQRPKRSTAHLNKDGTVALNPRTRKPKTEATSQYTRLRDAARRAEFLWAAVVKRMKLSEREIARRIDVWQADPGDPEYAFLRHPKQAVPKEKVLEDLFNAVDTPYWRLKKVMDAWCALWFWPAEKAGLLDGTDGEYAARVDVSGAERLSEVAGVPLTGEPEAEPEEAVGAAPMVPVTPQPSAAPRFVEVSALFAMGPEQTSFDQLQDADGHVEVKEIAPKKKAKTGSAKPKTPERRAVVPLKDLEDWLEFLEAMLGRADVPDGTLVDSFQSLDDLKAFEETLPGFMGMDAGNPEDRFPWLRVVGDIAEEQGFLHWELEFALVFAEGGGFDLQVGNPPWVRPRWNESAVLAEHEPWFELEAKASTADKERRRGEVLEKEKARRYVLGELTNICGQVAVFGSPQMYPLLTGTQPDLYRAFMSQVWAHMSGDGTAGMVHPDTHFTGDKEGALREASYRRLRIHGDFVNAGQRFFPEPVGHTAHFGVHVYGQPGEIGFDHLSWLVSADALRNSGKHDGSGEVPGIRYRNGEFDERPHLARVVRVHTEQLAVWQRLLGEDDQPEEQARLLFPVSTAEAAAIEALAGYPVRLGPLGPRITRGYEESGAKKDNLIDYNRPDPKTGQEYQPDRWRRVVLKGTQISVATPVFKRRDANSNDPYGADLVALPPDFVPDTEYVRVPGRNQAYLREQERWIDHGALARLRASDKAKARARQQAAREASVPEEQVTSEKIDAVLVQRARRRYVTFHRLAWRRLIAPNTERALYAALVPPGTAHIHAMNSLAMPELRHTALVAGFWASLPLDYFLRVTGRSDLLGASAKATPAPTPEHPLAPALLLRTLRLNCLTTAYASLWSDLYDPTWQTNEPWARDWPGLQPLNDVTPDWRPDTPLRTERARRSALVEIDALVAVWLGMDADALIAAYRGRFPVLQKYEAVTWFDADGWKIAGNARTIGQRQTKDSWKDFEPYRTAVEQGREPDDDTPVPEGYRAPFHQAKREVEMREAHAHFKERLDEAIARGDWDPADQEVPQQ</sequence>
<dbReference type="EMBL" id="JBIAWJ010000003">
    <property type="protein sequence ID" value="MFF4521299.1"/>
    <property type="molecule type" value="Genomic_DNA"/>
</dbReference>
<accession>A0ABW6UFF0</accession>
<evidence type="ECO:0000256" key="4">
    <source>
        <dbReference type="ARBA" id="ARBA00047942"/>
    </source>
</evidence>
<dbReference type="RefSeq" id="WP_387884543.1">
    <property type="nucleotide sequence ID" value="NZ_JBIAWJ010000003.1"/>
</dbReference>
<feature type="region of interest" description="Disordered" evidence="5">
    <location>
        <begin position="401"/>
        <end position="427"/>
    </location>
</feature>
<dbReference type="PANTHER" id="PTHR33841:SF1">
    <property type="entry name" value="DNA METHYLTRANSFERASE A"/>
    <property type="match status" value="1"/>
</dbReference>
<evidence type="ECO:0000313" key="7">
    <source>
        <dbReference type="Proteomes" id="UP001602058"/>
    </source>
</evidence>
<name>A0ABW6UFF0_9ACTN</name>
<dbReference type="EC" id="2.1.1.72" evidence="1"/>
<proteinExistence type="predicted"/>
<evidence type="ECO:0000256" key="3">
    <source>
        <dbReference type="ARBA" id="ARBA00022679"/>
    </source>
</evidence>
<evidence type="ECO:0000256" key="2">
    <source>
        <dbReference type="ARBA" id="ARBA00022603"/>
    </source>
</evidence>
<dbReference type="Proteomes" id="UP001602058">
    <property type="component" value="Unassembled WGS sequence"/>
</dbReference>
<feature type="compositionally biased region" description="Acidic residues" evidence="5">
    <location>
        <begin position="405"/>
        <end position="415"/>
    </location>
</feature>
<feature type="compositionally biased region" description="Basic and acidic residues" evidence="5">
    <location>
        <begin position="1805"/>
        <end position="1814"/>
    </location>
</feature>
<feature type="region of interest" description="Disordered" evidence="5">
    <location>
        <begin position="1413"/>
        <end position="1436"/>
    </location>
</feature>
<dbReference type="PANTHER" id="PTHR33841">
    <property type="entry name" value="DNA METHYLTRANSFERASE YEEA-RELATED"/>
    <property type="match status" value="1"/>
</dbReference>
<comment type="caution">
    <text evidence="6">The sequence shown here is derived from an EMBL/GenBank/DDBJ whole genome shotgun (WGS) entry which is preliminary data.</text>
</comment>
<feature type="region of interest" description="Disordered" evidence="5">
    <location>
        <begin position="1781"/>
        <end position="1814"/>
    </location>
</feature>
<keyword evidence="7" id="KW-1185">Reference proteome</keyword>
<dbReference type="Gene3D" id="3.40.50.150">
    <property type="entry name" value="Vaccinia Virus protein VP39"/>
    <property type="match status" value="2"/>
</dbReference>
<organism evidence="6 7">
    <name type="scientific">Streptomyces bluensis</name>
    <dbReference type="NCBI Taxonomy" id="33897"/>
    <lineage>
        <taxon>Bacteria</taxon>
        <taxon>Bacillati</taxon>
        <taxon>Actinomycetota</taxon>
        <taxon>Actinomycetes</taxon>
        <taxon>Kitasatosporales</taxon>
        <taxon>Streptomycetaceae</taxon>
        <taxon>Streptomyces</taxon>
    </lineage>
</organism>
<dbReference type="SUPFAM" id="SSF53335">
    <property type="entry name" value="S-adenosyl-L-methionine-dependent methyltransferases"/>
    <property type="match status" value="1"/>
</dbReference>
<comment type="catalytic activity">
    <reaction evidence="4">
        <text>a 2'-deoxyadenosine in DNA + S-adenosyl-L-methionine = an N(6)-methyl-2'-deoxyadenosine in DNA + S-adenosyl-L-homocysteine + H(+)</text>
        <dbReference type="Rhea" id="RHEA:15197"/>
        <dbReference type="Rhea" id="RHEA-COMP:12418"/>
        <dbReference type="Rhea" id="RHEA-COMP:12419"/>
        <dbReference type="ChEBI" id="CHEBI:15378"/>
        <dbReference type="ChEBI" id="CHEBI:57856"/>
        <dbReference type="ChEBI" id="CHEBI:59789"/>
        <dbReference type="ChEBI" id="CHEBI:90615"/>
        <dbReference type="ChEBI" id="CHEBI:90616"/>
        <dbReference type="EC" id="2.1.1.72"/>
    </reaction>
</comment>
<gene>
    <name evidence="6" type="ORF">ACFY1D_07565</name>
</gene>
<evidence type="ECO:0000256" key="5">
    <source>
        <dbReference type="SAM" id="MobiDB-lite"/>
    </source>
</evidence>
<dbReference type="InterPro" id="IPR029063">
    <property type="entry name" value="SAM-dependent_MTases_sf"/>
</dbReference>
<protein>
    <recommendedName>
        <fullName evidence="1">site-specific DNA-methyltransferase (adenine-specific)</fullName>
        <ecNumber evidence="1">2.1.1.72</ecNumber>
    </recommendedName>
</protein>
<reference evidence="6 7" key="1">
    <citation type="submission" date="2024-10" db="EMBL/GenBank/DDBJ databases">
        <title>The Natural Products Discovery Center: Release of the First 8490 Sequenced Strains for Exploring Actinobacteria Biosynthetic Diversity.</title>
        <authorList>
            <person name="Kalkreuter E."/>
            <person name="Kautsar S.A."/>
            <person name="Yang D."/>
            <person name="Bader C.D."/>
            <person name="Teijaro C.N."/>
            <person name="Fluegel L."/>
            <person name="Davis C.M."/>
            <person name="Simpson J.R."/>
            <person name="Lauterbach L."/>
            <person name="Steele A.D."/>
            <person name="Gui C."/>
            <person name="Meng S."/>
            <person name="Li G."/>
            <person name="Viehrig K."/>
            <person name="Ye F."/>
            <person name="Su P."/>
            <person name="Kiefer A.F."/>
            <person name="Nichols A."/>
            <person name="Cepeda A.J."/>
            <person name="Yan W."/>
            <person name="Fan B."/>
            <person name="Jiang Y."/>
            <person name="Adhikari A."/>
            <person name="Zheng C.-J."/>
            <person name="Schuster L."/>
            <person name="Cowan T.M."/>
            <person name="Smanski M.J."/>
            <person name="Chevrette M.G."/>
            <person name="De Carvalho L.P.S."/>
            <person name="Shen B."/>
        </authorList>
    </citation>
    <scope>NUCLEOTIDE SEQUENCE [LARGE SCALE GENOMIC DNA]</scope>
    <source>
        <strain evidence="6 7">NPDC001390</strain>
    </source>
</reference>
<evidence type="ECO:0000313" key="6">
    <source>
        <dbReference type="EMBL" id="MFF4521299.1"/>
    </source>
</evidence>